<evidence type="ECO:0000259" key="8">
    <source>
        <dbReference type="PROSITE" id="PS50893"/>
    </source>
</evidence>
<dbReference type="InterPro" id="IPR036640">
    <property type="entry name" value="ABC1_TM_sf"/>
</dbReference>
<dbReference type="InterPro" id="IPR039421">
    <property type="entry name" value="Type_1_exporter"/>
</dbReference>
<comment type="subcellular location">
    <subcellularLocation>
        <location evidence="1">Cell membrane</location>
        <topology evidence="1">Multi-pass membrane protein</topology>
    </subcellularLocation>
</comment>
<keyword evidence="5 7" id="KW-1133">Transmembrane helix</keyword>
<protein>
    <submittedName>
        <fullName evidence="9">ABC transporter ATP-binding protein/permease</fullName>
    </submittedName>
</protein>
<evidence type="ECO:0000256" key="4">
    <source>
        <dbReference type="ARBA" id="ARBA00022840"/>
    </source>
</evidence>
<keyword evidence="3" id="KW-0547">Nucleotide-binding</keyword>
<evidence type="ECO:0000313" key="9">
    <source>
        <dbReference type="EMBL" id="MCE7010807.1"/>
    </source>
</evidence>
<evidence type="ECO:0000256" key="3">
    <source>
        <dbReference type="ARBA" id="ARBA00022741"/>
    </source>
</evidence>
<dbReference type="SMART" id="SM00382">
    <property type="entry name" value="AAA"/>
    <property type="match status" value="1"/>
</dbReference>
<dbReference type="InterPro" id="IPR027417">
    <property type="entry name" value="P-loop_NTPase"/>
</dbReference>
<gene>
    <name evidence="9" type="ORF">LWC34_49600</name>
</gene>
<dbReference type="PANTHER" id="PTHR24221">
    <property type="entry name" value="ATP-BINDING CASSETTE SUB-FAMILY B"/>
    <property type="match status" value="1"/>
</dbReference>
<dbReference type="InterPro" id="IPR017871">
    <property type="entry name" value="ABC_transporter-like_CS"/>
</dbReference>
<keyword evidence="2 7" id="KW-0812">Transmembrane</keyword>
<keyword evidence="10" id="KW-1185">Reference proteome</keyword>
<dbReference type="Gene3D" id="1.20.1560.10">
    <property type="entry name" value="ABC transporter type 1, transmembrane domain"/>
    <property type="match status" value="1"/>
</dbReference>
<evidence type="ECO:0000256" key="1">
    <source>
        <dbReference type="ARBA" id="ARBA00004651"/>
    </source>
</evidence>
<dbReference type="InterPro" id="IPR003439">
    <property type="entry name" value="ABC_transporter-like_ATP-bd"/>
</dbReference>
<sequence length="315" mass="33685">MGLGVWEITSGRISLGGVLAFAAILTYLYAPLQELGQLRVMVSAATTGSERIIELLDAVPPLADAPDARRLARAWGHVRLQSVGFAYPGASRPAVQGFTVDVQQGELLAVTGASGAGKSTIAKLLLRFYDPDFGRIALDGVDIRHLTLESLRSNIALVQQETLMFHGTIRDNIGYGSKTATDQDIVEAAKAADAHEFITALPAGYRTVIGQHGHGLSGGQRQRIAIARAMVANTPVLVLDEPTASLDSHTFDRLLGPLRRLTAGRTTILITHDLRLTANADRVLVLSQGRVVEHGPPGELLAASGPYRELHMLAR</sequence>
<evidence type="ECO:0000256" key="5">
    <source>
        <dbReference type="ARBA" id="ARBA00022989"/>
    </source>
</evidence>
<reference evidence="9 10" key="1">
    <citation type="submission" date="2021-12" db="EMBL/GenBank/DDBJ databases">
        <title>Genome sequence of Kibdelosporangium philippinense ATCC 49844.</title>
        <authorList>
            <person name="Fedorov E.A."/>
            <person name="Omeragic M."/>
            <person name="Shalygina K.F."/>
            <person name="Maclea K.S."/>
        </authorList>
    </citation>
    <scope>NUCLEOTIDE SEQUENCE [LARGE SCALE GENOMIC DNA]</scope>
    <source>
        <strain evidence="9 10">ATCC 49844</strain>
    </source>
</reference>
<dbReference type="SUPFAM" id="SSF52540">
    <property type="entry name" value="P-loop containing nucleoside triphosphate hydrolases"/>
    <property type="match status" value="1"/>
</dbReference>
<dbReference type="EMBL" id="JAJVCN010000004">
    <property type="protein sequence ID" value="MCE7010807.1"/>
    <property type="molecule type" value="Genomic_DNA"/>
</dbReference>
<comment type="caution">
    <text evidence="9">The sequence shown here is derived from an EMBL/GenBank/DDBJ whole genome shotgun (WGS) entry which is preliminary data.</text>
</comment>
<keyword evidence="6 7" id="KW-0472">Membrane</keyword>
<dbReference type="InterPro" id="IPR003593">
    <property type="entry name" value="AAA+_ATPase"/>
</dbReference>
<evidence type="ECO:0000313" key="10">
    <source>
        <dbReference type="Proteomes" id="UP001521150"/>
    </source>
</evidence>
<dbReference type="GO" id="GO:0005524">
    <property type="term" value="F:ATP binding"/>
    <property type="evidence" value="ECO:0007669"/>
    <property type="project" value="UniProtKB-KW"/>
</dbReference>
<dbReference type="RefSeq" id="WP_233734158.1">
    <property type="nucleotide sequence ID" value="NZ_JAJVCN010000004.1"/>
</dbReference>
<proteinExistence type="predicted"/>
<feature type="domain" description="ABC transporter" evidence="8">
    <location>
        <begin position="78"/>
        <end position="313"/>
    </location>
</feature>
<dbReference type="Proteomes" id="UP001521150">
    <property type="component" value="Unassembled WGS sequence"/>
</dbReference>
<keyword evidence="4 9" id="KW-0067">ATP-binding</keyword>
<evidence type="ECO:0000256" key="6">
    <source>
        <dbReference type="ARBA" id="ARBA00023136"/>
    </source>
</evidence>
<evidence type="ECO:0000256" key="7">
    <source>
        <dbReference type="SAM" id="Phobius"/>
    </source>
</evidence>
<feature type="transmembrane region" description="Helical" evidence="7">
    <location>
        <begin position="12"/>
        <end position="30"/>
    </location>
</feature>
<organism evidence="9 10">
    <name type="scientific">Kibdelosporangium philippinense</name>
    <dbReference type="NCBI Taxonomy" id="211113"/>
    <lineage>
        <taxon>Bacteria</taxon>
        <taxon>Bacillati</taxon>
        <taxon>Actinomycetota</taxon>
        <taxon>Actinomycetes</taxon>
        <taxon>Pseudonocardiales</taxon>
        <taxon>Pseudonocardiaceae</taxon>
        <taxon>Kibdelosporangium</taxon>
    </lineage>
</organism>
<dbReference type="SUPFAM" id="SSF90123">
    <property type="entry name" value="ABC transporter transmembrane region"/>
    <property type="match status" value="1"/>
</dbReference>
<dbReference type="PANTHER" id="PTHR24221:SF654">
    <property type="entry name" value="ATP-BINDING CASSETTE SUB-FAMILY B MEMBER 6"/>
    <property type="match status" value="1"/>
</dbReference>
<dbReference type="Pfam" id="PF00005">
    <property type="entry name" value="ABC_tran"/>
    <property type="match status" value="1"/>
</dbReference>
<dbReference type="PROSITE" id="PS50893">
    <property type="entry name" value="ABC_TRANSPORTER_2"/>
    <property type="match status" value="1"/>
</dbReference>
<dbReference type="PROSITE" id="PS00211">
    <property type="entry name" value="ABC_TRANSPORTER_1"/>
    <property type="match status" value="1"/>
</dbReference>
<accession>A0ABS8ZT82</accession>
<dbReference type="Gene3D" id="3.40.50.300">
    <property type="entry name" value="P-loop containing nucleotide triphosphate hydrolases"/>
    <property type="match status" value="1"/>
</dbReference>
<name>A0ABS8ZT82_9PSEU</name>
<evidence type="ECO:0000256" key="2">
    <source>
        <dbReference type="ARBA" id="ARBA00022692"/>
    </source>
</evidence>